<protein>
    <submittedName>
        <fullName evidence="1">Uncharacterized protein</fullName>
    </submittedName>
</protein>
<sequence>MMYNKTNHQHRNHFCLHCLQCFSTEKILTKHNENCMVINGEQAIRMPQKGKNTLQFQNHHRQMPVPFVIYADFEAITEKVQGCQPSSTKSYTDKYQKHTGWSYGYKVVCCYDDTYTKPVQVYRGEDSIKKFMEKMLSEAQYCQKILSTKR</sequence>
<comment type="caution">
    <text evidence="1">The sequence shown here is derived from an EMBL/GenBank/DDBJ whole genome shotgun (WGS) entry which is preliminary data.</text>
</comment>
<evidence type="ECO:0000313" key="1">
    <source>
        <dbReference type="EMBL" id="CAH3191714.1"/>
    </source>
</evidence>
<dbReference type="EMBL" id="CALNXI010002985">
    <property type="protein sequence ID" value="CAH3191714.1"/>
    <property type="molecule type" value="Genomic_DNA"/>
</dbReference>
<evidence type="ECO:0000313" key="2">
    <source>
        <dbReference type="Proteomes" id="UP001159427"/>
    </source>
</evidence>
<accession>A0ABN8SP33</accession>
<proteinExistence type="predicted"/>
<keyword evidence="2" id="KW-1185">Reference proteome</keyword>
<organism evidence="1 2">
    <name type="scientific">Porites evermanni</name>
    <dbReference type="NCBI Taxonomy" id="104178"/>
    <lineage>
        <taxon>Eukaryota</taxon>
        <taxon>Metazoa</taxon>
        <taxon>Cnidaria</taxon>
        <taxon>Anthozoa</taxon>
        <taxon>Hexacorallia</taxon>
        <taxon>Scleractinia</taxon>
        <taxon>Fungiina</taxon>
        <taxon>Poritidae</taxon>
        <taxon>Porites</taxon>
    </lineage>
</organism>
<gene>
    <name evidence="1" type="ORF">PEVE_00022320</name>
</gene>
<name>A0ABN8SP33_9CNID</name>
<dbReference type="PANTHER" id="PTHR31511">
    <property type="entry name" value="PROTEIN CBG23764"/>
    <property type="match status" value="1"/>
</dbReference>
<reference evidence="1 2" key="1">
    <citation type="submission" date="2022-05" db="EMBL/GenBank/DDBJ databases">
        <authorList>
            <consortium name="Genoscope - CEA"/>
            <person name="William W."/>
        </authorList>
    </citation>
    <scope>NUCLEOTIDE SEQUENCE [LARGE SCALE GENOMIC DNA]</scope>
</reference>
<dbReference type="PANTHER" id="PTHR31511:SF12">
    <property type="entry name" value="RHO TERMINATION FACTOR N-TERMINAL DOMAIN-CONTAINING PROTEIN"/>
    <property type="match status" value="1"/>
</dbReference>
<dbReference type="Proteomes" id="UP001159427">
    <property type="component" value="Unassembled WGS sequence"/>
</dbReference>